<protein>
    <submittedName>
        <fullName evidence="2">DNA-binding transcriptional regulator AlpA</fullName>
    </submittedName>
</protein>
<name>A0ABS4YES8_9MICO</name>
<dbReference type="GO" id="GO:0003677">
    <property type="term" value="F:DNA binding"/>
    <property type="evidence" value="ECO:0007669"/>
    <property type="project" value="UniProtKB-KW"/>
</dbReference>
<evidence type="ECO:0000259" key="1">
    <source>
        <dbReference type="Pfam" id="PF12728"/>
    </source>
</evidence>
<dbReference type="InterPro" id="IPR009061">
    <property type="entry name" value="DNA-bd_dom_put_sf"/>
</dbReference>
<evidence type="ECO:0000313" key="2">
    <source>
        <dbReference type="EMBL" id="MBP2407287.1"/>
    </source>
</evidence>
<dbReference type="Pfam" id="PF12728">
    <property type="entry name" value="HTH_17"/>
    <property type="match status" value="1"/>
</dbReference>
<proteinExistence type="predicted"/>
<dbReference type="InterPro" id="IPR036388">
    <property type="entry name" value="WH-like_DNA-bd_sf"/>
</dbReference>
<dbReference type="RefSeq" id="WP_245348803.1">
    <property type="nucleotide sequence ID" value="NZ_JAGIOC010000001.1"/>
</dbReference>
<accession>A0ABS4YES8</accession>
<feature type="domain" description="Helix-turn-helix" evidence="1">
    <location>
        <begin position="16"/>
        <end position="66"/>
    </location>
</feature>
<reference evidence="2 3" key="1">
    <citation type="submission" date="2021-03" db="EMBL/GenBank/DDBJ databases">
        <title>Sequencing the genomes of 1000 actinobacteria strains.</title>
        <authorList>
            <person name="Klenk H.-P."/>
        </authorList>
    </citation>
    <scope>NUCLEOTIDE SEQUENCE [LARGE SCALE GENOMIC DNA]</scope>
    <source>
        <strain evidence="2 3">DSM 14564</strain>
    </source>
</reference>
<dbReference type="SUPFAM" id="SSF46955">
    <property type="entry name" value="Putative DNA-binding domain"/>
    <property type="match status" value="1"/>
</dbReference>
<dbReference type="InterPro" id="IPR041657">
    <property type="entry name" value="HTH_17"/>
</dbReference>
<dbReference type="Proteomes" id="UP000698222">
    <property type="component" value="Unassembled WGS sequence"/>
</dbReference>
<evidence type="ECO:0000313" key="3">
    <source>
        <dbReference type="Proteomes" id="UP000698222"/>
    </source>
</evidence>
<comment type="caution">
    <text evidence="2">The sequence shown here is derived from an EMBL/GenBank/DDBJ whole genome shotgun (WGS) entry which is preliminary data.</text>
</comment>
<sequence>MPRKTQPREGATIDDLLTAREVGEILGLSAGTLANWRSLGIGPTNFKVGGRVRYRASSVNDWIAEQEHDAVG</sequence>
<keyword evidence="2" id="KW-0238">DNA-binding</keyword>
<dbReference type="EMBL" id="JAGIOC010000001">
    <property type="protein sequence ID" value="MBP2407287.1"/>
    <property type="molecule type" value="Genomic_DNA"/>
</dbReference>
<gene>
    <name evidence="2" type="ORF">JOF44_000190</name>
</gene>
<dbReference type="Gene3D" id="1.10.10.10">
    <property type="entry name" value="Winged helix-like DNA-binding domain superfamily/Winged helix DNA-binding domain"/>
    <property type="match status" value="1"/>
</dbReference>
<keyword evidence="3" id="KW-1185">Reference proteome</keyword>
<organism evidence="2 3">
    <name type="scientific">Brachybacterium fresconis</name>
    <dbReference type="NCBI Taxonomy" id="173363"/>
    <lineage>
        <taxon>Bacteria</taxon>
        <taxon>Bacillati</taxon>
        <taxon>Actinomycetota</taxon>
        <taxon>Actinomycetes</taxon>
        <taxon>Micrococcales</taxon>
        <taxon>Dermabacteraceae</taxon>
        <taxon>Brachybacterium</taxon>
    </lineage>
</organism>